<evidence type="ECO:0000313" key="3">
    <source>
        <dbReference type="Proteomes" id="UP000838756"/>
    </source>
</evidence>
<accession>A0A8S4QZ32</accession>
<comment type="caution">
    <text evidence="2">The sequence shown here is derived from an EMBL/GenBank/DDBJ whole genome shotgun (WGS) entry which is preliminary data.</text>
</comment>
<reference evidence="2" key="1">
    <citation type="submission" date="2022-03" db="EMBL/GenBank/DDBJ databases">
        <authorList>
            <person name="Lindestad O."/>
        </authorList>
    </citation>
    <scope>NUCLEOTIDE SEQUENCE</scope>
</reference>
<proteinExistence type="predicted"/>
<organism evidence="2 3">
    <name type="scientific">Pararge aegeria aegeria</name>
    <dbReference type="NCBI Taxonomy" id="348720"/>
    <lineage>
        <taxon>Eukaryota</taxon>
        <taxon>Metazoa</taxon>
        <taxon>Ecdysozoa</taxon>
        <taxon>Arthropoda</taxon>
        <taxon>Hexapoda</taxon>
        <taxon>Insecta</taxon>
        <taxon>Pterygota</taxon>
        <taxon>Neoptera</taxon>
        <taxon>Endopterygota</taxon>
        <taxon>Lepidoptera</taxon>
        <taxon>Glossata</taxon>
        <taxon>Ditrysia</taxon>
        <taxon>Papilionoidea</taxon>
        <taxon>Nymphalidae</taxon>
        <taxon>Satyrinae</taxon>
        <taxon>Satyrini</taxon>
        <taxon>Parargina</taxon>
        <taxon>Pararge</taxon>
    </lineage>
</organism>
<dbReference type="EMBL" id="CAKXAJ010023051">
    <property type="protein sequence ID" value="CAH2227397.1"/>
    <property type="molecule type" value="Genomic_DNA"/>
</dbReference>
<name>A0A8S4QZ32_9NEOP</name>
<sequence length="454" mass="51328">MLNQENISFPKHDEEIPINVHEAECEIKDGNSLTTDTILIDNEASNKIDTSTSVLHKEIQERADTIIAAEKSSAIHELEILLQEVNEMLSLKYPLDQTSEELQDTLEEVQTVIMKLKCDFDGSTNDFLNENIEDLECNVRSVQLQINESGPPALLKEACANLQSLVAGMKTIYNTHNKSTEITANNALSECTNDAEKSVELLDKISFIKDDRSLDSFISILNGIKDSMKSLKSGFSADAESLIVIGIQVLQNLDHVEDKVFALEKELEEHIKIDVNFRDSIIAAIHSIYGSISNMRGTISSIQKKYMYDNYGEPSDRFLKAIKNVNHILKCDKKKDWKIFAKSLRKVLNHFEDIKFYINFDKTARLPSDSAFTKIILGELRNVLSEVVSQNISDIDKKLMDELEDAVMHVGKILDTMENQTTLEVKEKIPIFKELSVKMFDLTNCIKTLITKSS</sequence>
<dbReference type="Proteomes" id="UP000838756">
    <property type="component" value="Unassembled WGS sequence"/>
</dbReference>
<dbReference type="OrthoDB" id="6070751at2759"/>
<gene>
    <name evidence="2" type="primary">jg26234</name>
    <name evidence="2" type="ORF">PAEG_LOCUS7913</name>
</gene>
<evidence type="ECO:0000313" key="2">
    <source>
        <dbReference type="EMBL" id="CAH2227397.1"/>
    </source>
</evidence>
<keyword evidence="3" id="KW-1185">Reference proteome</keyword>
<evidence type="ECO:0000256" key="1">
    <source>
        <dbReference type="SAM" id="Coils"/>
    </source>
</evidence>
<keyword evidence="1" id="KW-0175">Coiled coil</keyword>
<feature type="coiled-coil region" evidence="1">
    <location>
        <begin position="99"/>
        <end position="145"/>
    </location>
</feature>
<dbReference type="AlphaFoldDB" id="A0A8S4QZ32"/>
<feature type="non-terminal residue" evidence="2">
    <location>
        <position position="1"/>
    </location>
</feature>
<protein>
    <submittedName>
        <fullName evidence="2">Jg26234 protein</fullName>
    </submittedName>
</protein>